<proteinExistence type="predicted"/>
<organism evidence="1 2">
    <name type="scientific">Streptomyces platensis</name>
    <dbReference type="NCBI Taxonomy" id="58346"/>
    <lineage>
        <taxon>Bacteria</taxon>
        <taxon>Bacillati</taxon>
        <taxon>Actinomycetota</taxon>
        <taxon>Actinomycetes</taxon>
        <taxon>Kitasatosporales</taxon>
        <taxon>Streptomycetaceae</taxon>
        <taxon>Streptomyces</taxon>
    </lineage>
</organism>
<accession>A0ABX3XPZ9</accession>
<evidence type="ECO:0000313" key="1">
    <source>
        <dbReference type="EMBL" id="OSY38572.1"/>
    </source>
</evidence>
<dbReference type="RefSeq" id="WP_208853029.1">
    <property type="nucleotide sequence ID" value="NZ_BAABSS010000113.1"/>
</dbReference>
<evidence type="ECO:0000313" key="2">
    <source>
        <dbReference type="Proteomes" id="UP000194225"/>
    </source>
</evidence>
<name>A0ABX3XPZ9_STRPT</name>
<dbReference type="EMBL" id="MIGA01000058">
    <property type="protein sequence ID" value="OSY38572.1"/>
    <property type="molecule type" value="Genomic_DNA"/>
</dbReference>
<dbReference type="GeneID" id="90928545"/>
<sequence>MPARIAPPEAPHPSEVAEVLHRMMPGDEEPIALFRLYARNLPLTEALHAWGSYQLSRRLGSQLRNRRPAG</sequence>
<dbReference type="Proteomes" id="UP000194225">
    <property type="component" value="Unassembled WGS sequence"/>
</dbReference>
<gene>
    <name evidence="1" type="ORF">BG653_06066</name>
</gene>
<protein>
    <submittedName>
        <fullName evidence="1">Uncharacterized protein</fullName>
    </submittedName>
</protein>
<comment type="caution">
    <text evidence="1">The sequence shown here is derived from an EMBL/GenBank/DDBJ whole genome shotgun (WGS) entry which is preliminary data.</text>
</comment>
<reference evidence="1 2" key="1">
    <citation type="submission" date="2016-09" db="EMBL/GenBank/DDBJ databases">
        <title>Streptomyces platensis DSM40041, a candidate organism with high potential of specific P450 cytochromes.</title>
        <authorList>
            <person name="Grumaz C."/>
            <person name="Vainshtein Y."/>
            <person name="Kirstahler P."/>
            <person name="Sohn K."/>
        </authorList>
    </citation>
    <scope>NUCLEOTIDE SEQUENCE [LARGE SCALE GENOMIC DNA]</scope>
    <source>
        <strain evidence="1 2">DSM 40041</strain>
    </source>
</reference>
<keyword evidence="2" id="KW-1185">Reference proteome</keyword>